<evidence type="ECO:0000313" key="2">
    <source>
        <dbReference type="Proteomes" id="UP000192330"/>
    </source>
</evidence>
<protein>
    <recommendedName>
        <fullName evidence="3">DUF4071 domain-containing protein</fullName>
    </recommendedName>
</protein>
<evidence type="ECO:0008006" key="3">
    <source>
        <dbReference type="Google" id="ProtNLM"/>
    </source>
</evidence>
<reference evidence="1 2" key="1">
    <citation type="submission" date="2017-04" db="EMBL/GenBank/DDBJ databases">
        <authorList>
            <person name="Afonso C.L."/>
            <person name="Miller P.J."/>
            <person name="Scott M.A."/>
            <person name="Spackman E."/>
            <person name="Goraichik I."/>
            <person name="Dimitrov K.M."/>
            <person name="Suarez D.L."/>
            <person name="Swayne D.E."/>
        </authorList>
    </citation>
    <scope>NUCLEOTIDE SEQUENCE [LARGE SCALE GENOMIC DNA]</scope>
    <source>
        <strain evidence="1 2">CGMCC 1.12644</strain>
    </source>
</reference>
<dbReference type="RefSeq" id="WP_084350868.1">
    <property type="nucleotide sequence ID" value="NZ_FWYD01000002.1"/>
</dbReference>
<dbReference type="InterPro" id="IPR046880">
    <property type="entry name" value="TPR-S"/>
</dbReference>
<keyword evidence="2" id="KW-1185">Reference proteome</keyword>
<dbReference type="STRING" id="1387277.SAMN06295998_102411"/>
<proteinExistence type="predicted"/>
<name>A0A1W2A4W4_9RHOB</name>
<organism evidence="1 2">
    <name type="scientific">Primorskyibacter flagellatus</name>
    <dbReference type="NCBI Taxonomy" id="1387277"/>
    <lineage>
        <taxon>Bacteria</taxon>
        <taxon>Pseudomonadati</taxon>
        <taxon>Pseudomonadota</taxon>
        <taxon>Alphaproteobacteria</taxon>
        <taxon>Rhodobacterales</taxon>
        <taxon>Roseobacteraceae</taxon>
        <taxon>Primorskyibacter</taxon>
    </lineage>
</organism>
<dbReference type="OrthoDB" id="5379851at2"/>
<dbReference type="Proteomes" id="UP000192330">
    <property type="component" value="Unassembled WGS sequence"/>
</dbReference>
<dbReference type="AlphaFoldDB" id="A0A1W2A4W4"/>
<dbReference type="Pfam" id="PF20308">
    <property type="entry name" value="TPR-S"/>
    <property type="match status" value="1"/>
</dbReference>
<gene>
    <name evidence="1" type="ORF">SAMN06295998_102411</name>
</gene>
<accession>A0A1W2A4W4</accession>
<sequence length="523" mass="58398">MQQDGNESSDAKGGSERQLTCFVVTGFGHKTDYVTGRVLNLDQTFKQLVQPACDKVNVNCFRAIDANLTGQIDSIMYRWLFEADLVIADLSTLNANVFYELGVRHAQRPNTTVLIAEALLLERIPFDLSSFVIHQYEHGGEGISADEQDRFVAYLSDILAKIIGTERIRQETSPDVPAESDSPVYRNLKSMRPPDYTPESFLVPPAYIAPEARNTALPDDGASLATMLQAAEDAMASKDFETAIDLLRRTMDLQTKGRPDSKPDVYLVQKLALATYKVGEKRDTNGKIDADLTMSALYQAEDILEKYCAPGITNDPETLGLAGAINKRLFDLTDDAEYLDRAIRFYERGFYIRQDYYNGINVAFMYSLRATRQETRFDAIVNFGHANMIREQVARICEDLISDEDSFAGRGDREWIYLTLAEAYHGIGRTAEAERVERKIDSHASAFAKSSYSEQKAKLSAIIAAFENGADADEAMQSRPVPLANSQQSRAPIGADGQITFRPDVAPGRNVRSLEVTYRIEYD</sequence>
<evidence type="ECO:0000313" key="1">
    <source>
        <dbReference type="EMBL" id="SMC55686.1"/>
    </source>
</evidence>
<dbReference type="EMBL" id="FWYD01000002">
    <property type="protein sequence ID" value="SMC55686.1"/>
    <property type="molecule type" value="Genomic_DNA"/>
</dbReference>